<dbReference type="Gene3D" id="3.40.50.150">
    <property type="entry name" value="Vaccinia Virus protein VP39"/>
    <property type="match status" value="1"/>
</dbReference>
<accession>A0AA51RWC5</accession>
<keyword evidence="2" id="KW-0808">Transferase</keyword>
<keyword evidence="1 4" id="KW-0489">Methyltransferase</keyword>
<dbReference type="Pfam" id="PF13649">
    <property type="entry name" value="Methyltransf_25"/>
    <property type="match status" value="1"/>
</dbReference>
<evidence type="ECO:0000313" key="4">
    <source>
        <dbReference type="EMBL" id="WMS88770.1"/>
    </source>
</evidence>
<dbReference type="SUPFAM" id="SSF53335">
    <property type="entry name" value="S-adenosyl-L-methionine-dependent methyltransferases"/>
    <property type="match status" value="1"/>
</dbReference>
<dbReference type="PANTHER" id="PTHR43861:SF1">
    <property type="entry name" value="TRANS-ACONITATE 2-METHYLTRANSFERASE"/>
    <property type="match status" value="1"/>
</dbReference>
<proteinExistence type="predicted"/>
<organism evidence="4 5">
    <name type="scientific">Pleionea litopenaei</name>
    <dbReference type="NCBI Taxonomy" id="3070815"/>
    <lineage>
        <taxon>Bacteria</taxon>
        <taxon>Pseudomonadati</taxon>
        <taxon>Pseudomonadota</taxon>
        <taxon>Gammaproteobacteria</taxon>
        <taxon>Oceanospirillales</taxon>
        <taxon>Pleioneaceae</taxon>
        <taxon>Pleionea</taxon>
    </lineage>
</organism>
<evidence type="ECO:0000256" key="1">
    <source>
        <dbReference type="ARBA" id="ARBA00022603"/>
    </source>
</evidence>
<dbReference type="Proteomes" id="UP001239782">
    <property type="component" value="Chromosome"/>
</dbReference>
<gene>
    <name evidence="4" type="ORF">Q9312_07585</name>
</gene>
<keyword evidence="5" id="KW-1185">Reference proteome</keyword>
<dbReference type="EMBL" id="CP133548">
    <property type="protein sequence ID" value="WMS88770.1"/>
    <property type="molecule type" value="Genomic_DNA"/>
</dbReference>
<dbReference type="CDD" id="cd02440">
    <property type="entry name" value="AdoMet_MTases"/>
    <property type="match status" value="1"/>
</dbReference>
<dbReference type="PANTHER" id="PTHR43861">
    <property type="entry name" value="TRANS-ACONITATE 2-METHYLTRANSFERASE-RELATED"/>
    <property type="match status" value="1"/>
</dbReference>
<dbReference type="InterPro" id="IPR029063">
    <property type="entry name" value="SAM-dependent_MTases_sf"/>
</dbReference>
<protein>
    <submittedName>
        <fullName evidence="4">Methyltransferase domain-containing protein</fullName>
    </submittedName>
</protein>
<reference evidence="4 5" key="1">
    <citation type="submission" date="2023-08" db="EMBL/GenBank/DDBJ databases">
        <title>Pleionea litopenaei sp. nov., isolated from stomach of juvenile Litopenaeus vannamei.</title>
        <authorList>
            <person name="Rho A.M."/>
            <person name="Hwang C.Y."/>
        </authorList>
    </citation>
    <scope>NUCLEOTIDE SEQUENCE [LARGE SCALE GENOMIC DNA]</scope>
    <source>
        <strain evidence="4 5">HL-JVS1</strain>
    </source>
</reference>
<dbReference type="AlphaFoldDB" id="A0AA51RWC5"/>
<evidence type="ECO:0000259" key="3">
    <source>
        <dbReference type="Pfam" id="PF13649"/>
    </source>
</evidence>
<feature type="domain" description="Methyltransferase" evidence="3">
    <location>
        <begin position="64"/>
        <end position="153"/>
    </location>
</feature>
<dbReference type="RefSeq" id="WP_309203991.1">
    <property type="nucleotide sequence ID" value="NZ_CP133548.1"/>
</dbReference>
<dbReference type="KEGG" id="plei:Q9312_07585"/>
<dbReference type="GO" id="GO:0032259">
    <property type="term" value="P:methylation"/>
    <property type="evidence" value="ECO:0007669"/>
    <property type="project" value="UniProtKB-KW"/>
</dbReference>
<name>A0AA51RWC5_9GAMM</name>
<dbReference type="InterPro" id="IPR041698">
    <property type="entry name" value="Methyltransf_25"/>
</dbReference>
<sequence length="220" mass="24975">MMSKNKVGEAYDQITQRWEAPHFDFTNGIAAHEKAIAFSKNFDLAQKHISTQKQTSTQSTKNALDVGCGCTNRIINLLERHQFQVDAIDVSEQMLIKAKQLPSNANYYHQDIQTWLPEKSYDFISAWDSVWHLPLQQQIPVMTKLYQALTTQGVLIFSFGGTKDADEHQNNAMGPTIPYSTLGTRGFLELFLSLGADCCHLEFDQYPELHAYMIVKKPEG</sequence>
<dbReference type="GO" id="GO:0008168">
    <property type="term" value="F:methyltransferase activity"/>
    <property type="evidence" value="ECO:0007669"/>
    <property type="project" value="UniProtKB-KW"/>
</dbReference>
<evidence type="ECO:0000256" key="2">
    <source>
        <dbReference type="ARBA" id="ARBA00022679"/>
    </source>
</evidence>
<evidence type="ECO:0000313" key="5">
    <source>
        <dbReference type="Proteomes" id="UP001239782"/>
    </source>
</evidence>